<dbReference type="EMBL" id="MW522971">
    <property type="protein sequence ID" value="QTW05542.1"/>
    <property type="molecule type" value="Genomic_DNA"/>
</dbReference>
<feature type="compositionally biased region" description="Low complexity" evidence="1">
    <location>
        <begin position="9"/>
        <end position="25"/>
    </location>
</feature>
<organism evidence="2">
    <name type="scientific">uncultured archaeal virus</name>
    <dbReference type="NCBI Taxonomy" id="1960247"/>
    <lineage>
        <taxon>Viruses</taxon>
        <taxon>environmental samples</taxon>
    </lineage>
</organism>
<name>A0A8B0LSG3_9VIRU</name>
<evidence type="ECO:0000256" key="1">
    <source>
        <dbReference type="SAM" id="MobiDB-lite"/>
    </source>
</evidence>
<accession>A0A8B0LSG3</accession>
<evidence type="ECO:0000313" key="2">
    <source>
        <dbReference type="EMBL" id="QTW05542.1"/>
    </source>
</evidence>
<feature type="region of interest" description="Disordered" evidence="1">
    <location>
        <begin position="1"/>
        <end position="36"/>
    </location>
</feature>
<protein>
    <submittedName>
        <fullName evidence="2">Uncharacterized protein</fullName>
    </submittedName>
</protein>
<proteinExistence type="predicted"/>
<feature type="compositionally biased region" description="Basic and acidic residues" evidence="1">
    <location>
        <begin position="26"/>
        <end position="36"/>
    </location>
</feature>
<sequence length="198" mass="23069">MEQKECEAGTIPTIGNAGNIGNGNETKTEIEDRSKDRSKDRKIRGFGLRNEEAEAIWELIEYDENCQRIIIQGEKEKRWIIEEEKKEGCIVQDCGFLAAVSVVSENMLKIKIYMYIEQIGFGYKEISISHDRYTDGNILLLSDRNYINSINEAGQTLRPIFIEILKIKDKYFEEFINELFVLKERINGLEAKIFWMKI</sequence>
<reference evidence="2" key="1">
    <citation type="submission" date="2021-01" db="EMBL/GenBank/DDBJ databases">
        <title>Lytic archaeal viruses infect abundant primary producers in Earth s crust.</title>
        <authorList>
            <person name="Rahlff J."/>
            <person name="Turzynski V."/>
            <person name="Esser S.P."/>
            <person name="Monsees I."/>
            <person name="Bornemann T.L.V."/>
            <person name="Figueroa-Gonzalez P.A."/>
            <person name="Schulz F."/>
            <person name="Woyke T."/>
            <person name="Klingl A."/>
            <person name="Moraru C."/>
            <person name="Probst A.J."/>
        </authorList>
    </citation>
    <scope>NUCLEOTIDE SEQUENCE</scope>
</reference>